<sequence>MSSQEFRAEVQDAYGEEISDDLWNKVTNLPTWAYARDVSCAVPLFRQFGAVKDKLKVQEAFGNEISDELWENVRTSPAWNCAITVDLAALCIKYYVGEVTLKQLQEQKQKHLSEQKLLLQQKERQLFVYNLFEAANDSESLKTFRSRQVREHIFEGGFVSHKMFIEFVKVVNLMKNGDESRNEELECSGDANLQCALASEMLQFAVRKLQQSQTEAGLLPKTCPTLFISRQFVVSSTVDRESTDVLESPKKEAKTAETSNESQIFSSQQSQQSKERVAFRAEILCWFTHRVPEMGSCCLASVVFNSDPDDSIQSEATADMLSSNIQILHQKPCLSVDIDVGYDISRWIISVHSLVRNTFHDGGNEPLWEKSLLCRGTGTAAFVIVASGLLAALVHYPETMHDFATMWRLEWYNKLAIVEMCYHESDWFSENPMTCYISILEQLQKLHVKGLVHGDIRLMNLLTSGHIIDFDFVGREHYPEGLNQLQKDGCRHPEVEEAILSHRVKKLKLDKEHDFYSMAKVMKLFQAVEVEDGQWTVEVENGNLDAAIEVLKNHRSNVIALKPDVCL</sequence>
<evidence type="ECO:0000313" key="2">
    <source>
        <dbReference type="EMBL" id="KAG7370339.1"/>
    </source>
</evidence>
<name>A0A9K3LXJ3_9STRA</name>
<feature type="region of interest" description="Disordered" evidence="1">
    <location>
        <begin position="243"/>
        <end position="269"/>
    </location>
</feature>
<proteinExistence type="predicted"/>
<keyword evidence="3" id="KW-1185">Reference proteome</keyword>
<feature type="compositionally biased region" description="Basic and acidic residues" evidence="1">
    <location>
        <begin position="243"/>
        <end position="255"/>
    </location>
</feature>
<accession>A0A9K3LXJ3</accession>
<organism evidence="2 3">
    <name type="scientific">Nitzschia inconspicua</name>
    <dbReference type="NCBI Taxonomy" id="303405"/>
    <lineage>
        <taxon>Eukaryota</taxon>
        <taxon>Sar</taxon>
        <taxon>Stramenopiles</taxon>
        <taxon>Ochrophyta</taxon>
        <taxon>Bacillariophyta</taxon>
        <taxon>Bacillariophyceae</taxon>
        <taxon>Bacillariophycidae</taxon>
        <taxon>Bacillariales</taxon>
        <taxon>Bacillariaceae</taxon>
        <taxon>Nitzschia</taxon>
    </lineage>
</organism>
<evidence type="ECO:0000256" key="1">
    <source>
        <dbReference type="SAM" id="MobiDB-lite"/>
    </source>
</evidence>
<gene>
    <name evidence="2" type="ORF">IV203_028085</name>
</gene>
<reference evidence="2" key="2">
    <citation type="submission" date="2021-04" db="EMBL/GenBank/DDBJ databases">
        <authorList>
            <person name="Podell S."/>
        </authorList>
    </citation>
    <scope>NUCLEOTIDE SEQUENCE</scope>
    <source>
        <strain evidence="2">Hildebrandi</strain>
    </source>
</reference>
<protein>
    <submittedName>
        <fullName evidence="2">Uncharacterized protein</fullName>
    </submittedName>
</protein>
<dbReference type="EMBL" id="JAGRRH010000005">
    <property type="protein sequence ID" value="KAG7370339.1"/>
    <property type="molecule type" value="Genomic_DNA"/>
</dbReference>
<dbReference type="AlphaFoldDB" id="A0A9K3LXJ3"/>
<reference evidence="2" key="1">
    <citation type="journal article" date="2021" name="Sci. Rep.">
        <title>Diploid genomic architecture of Nitzschia inconspicua, an elite biomass production diatom.</title>
        <authorList>
            <person name="Oliver A."/>
            <person name="Podell S."/>
            <person name="Pinowska A."/>
            <person name="Traller J.C."/>
            <person name="Smith S.R."/>
            <person name="McClure R."/>
            <person name="Beliaev A."/>
            <person name="Bohutskyi P."/>
            <person name="Hill E.A."/>
            <person name="Rabines A."/>
            <person name="Zheng H."/>
            <person name="Allen L.Z."/>
            <person name="Kuo A."/>
            <person name="Grigoriev I.V."/>
            <person name="Allen A.E."/>
            <person name="Hazlebeck D."/>
            <person name="Allen E.E."/>
        </authorList>
    </citation>
    <scope>NUCLEOTIDE SEQUENCE</scope>
    <source>
        <strain evidence="2">Hildebrandi</strain>
    </source>
</reference>
<dbReference type="Proteomes" id="UP000693970">
    <property type="component" value="Unassembled WGS sequence"/>
</dbReference>
<comment type="caution">
    <text evidence="2">The sequence shown here is derived from an EMBL/GenBank/DDBJ whole genome shotgun (WGS) entry which is preliminary data.</text>
</comment>
<evidence type="ECO:0000313" key="3">
    <source>
        <dbReference type="Proteomes" id="UP000693970"/>
    </source>
</evidence>